<proteinExistence type="predicted"/>
<evidence type="ECO:0000313" key="2">
    <source>
        <dbReference type="Proteomes" id="UP000663452"/>
    </source>
</evidence>
<dbReference type="Proteomes" id="UP000663452">
    <property type="component" value="Chromosome"/>
</dbReference>
<dbReference type="EMBL" id="CP070969">
    <property type="protein sequence ID" value="QSF43367.1"/>
    <property type="molecule type" value="Genomic_DNA"/>
</dbReference>
<gene>
    <name evidence="1" type="ORF">JRJ22_19060</name>
</gene>
<organism evidence="1 2">
    <name type="scientific">Paenibacillus tianjinensis</name>
    <dbReference type="NCBI Taxonomy" id="2810347"/>
    <lineage>
        <taxon>Bacteria</taxon>
        <taxon>Bacillati</taxon>
        <taxon>Bacillota</taxon>
        <taxon>Bacilli</taxon>
        <taxon>Bacillales</taxon>
        <taxon>Paenibacillaceae</taxon>
        <taxon>Paenibacillus</taxon>
    </lineage>
</organism>
<evidence type="ECO:0000313" key="1">
    <source>
        <dbReference type="EMBL" id="QSF43367.1"/>
    </source>
</evidence>
<name>A0ABX7LBK8_9BACL</name>
<sequence length="54" mass="6222">MNKQQIDETVISLAEALERMKSLGIITPLQQKKIRTNLKVWAYDSIKGLVTDYE</sequence>
<protein>
    <submittedName>
        <fullName evidence="1">Uncharacterized protein</fullName>
    </submittedName>
</protein>
<dbReference type="RefSeq" id="WP_206101000.1">
    <property type="nucleotide sequence ID" value="NZ_CP070969.1"/>
</dbReference>
<accession>A0ABX7LBK8</accession>
<keyword evidence="2" id="KW-1185">Reference proteome</keyword>
<reference evidence="1 2" key="1">
    <citation type="submission" date="2021-02" db="EMBL/GenBank/DDBJ databases">
        <title>Paenibacillus tianjinensis sp. nov.</title>
        <authorList>
            <person name="Liu H."/>
        </authorList>
    </citation>
    <scope>NUCLEOTIDE SEQUENCE [LARGE SCALE GENOMIC DNA]</scope>
    <source>
        <strain evidence="1 2">TB2019</strain>
    </source>
</reference>